<dbReference type="PANTHER" id="PTHR35763">
    <property type="entry name" value="COMPLEX 1 LYR-LIKE PROTEIN"/>
    <property type="match status" value="1"/>
</dbReference>
<evidence type="ECO:0000313" key="2">
    <source>
        <dbReference type="EnsemblPlants" id="Kaladp0101s0038.1.v1.1"/>
    </source>
</evidence>
<evidence type="ECO:0000313" key="3">
    <source>
        <dbReference type="Proteomes" id="UP000594263"/>
    </source>
</evidence>
<feature type="compositionally biased region" description="Polar residues" evidence="1">
    <location>
        <begin position="96"/>
        <end position="110"/>
    </location>
</feature>
<sequence>MGGEAVKIRMLYRLLLKAVKKHHGVEDYKKHFKPFVAMQFRKDAPHLDRRIKLAEDYILQLNKCTAKDMFAPYNNMMETSQELKKQIDKSIDDGFQKQQSVGPQSARRQS</sequence>
<dbReference type="AlphaFoldDB" id="A0A7N0V612"/>
<evidence type="ECO:0000256" key="1">
    <source>
        <dbReference type="SAM" id="MobiDB-lite"/>
    </source>
</evidence>
<organism evidence="2 3">
    <name type="scientific">Kalanchoe fedtschenkoi</name>
    <name type="common">Lavender scallops</name>
    <name type="synonym">South American air plant</name>
    <dbReference type="NCBI Taxonomy" id="63787"/>
    <lineage>
        <taxon>Eukaryota</taxon>
        <taxon>Viridiplantae</taxon>
        <taxon>Streptophyta</taxon>
        <taxon>Embryophyta</taxon>
        <taxon>Tracheophyta</taxon>
        <taxon>Spermatophyta</taxon>
        <taxon>Magnoliopsida</taxon>
        <taxon>eudicotyledons</taxon>
        <taxon>Gunneridae</taxon>
        <taxon>Pentapetalae</taxon>
        <taxon>Saxifragales</taxon>
        <taxon>Crassulaceae</taxon>
        <taxon>Kalanchoe</taxon>
    </lineage>
</organism>
<name>A0A7N0V612_KALFE</name>
<feature type="region of interest" description="Disordered" evidence="1">
    <location>
        <begin position="81"/>
        <end position="110"/>
    </location>
</feature>
<dbReference type="Gramene" id="Kaladp0101s0038.1.v1.1">
    <property type="protein sequence ID" value="Kaladp0101s0038.1.v1.1"/>
    <property type="gene ID" value="Kaladp0101s0038.v1.1"/>
</dbReference>
<protein>
    <submittedName>
        <fullName evidence="2">Uncharacterized protein</fullName>
    </submittedName>
</protein>
<accession>A0A7N0V612</accession>
<proteinExistence type="predicted"/>
<dbReference type="EnsemblPlants" id="Kaladp0101s0038.1.v1.1">
    <property type="protein sequence ID" value="Kaladp0101s0038.1.v1.1"/>
    <property type="gene ID" value="Kaladp0101s0038.v1.1"/>
</dbReference>
<dbReference type="PANTHER" id="PTHR35763:SF1">
    <property type="entry name" value="OS11G0133900 PROTEIN"/>
    <property type="match status" value="1"/>
</dbReference>
<keyword evidence="3" id="KW-1185">Reference proteome</keyword>
<feature type="compositionally biased region" description="Basic and acidic residues" evidence="1">
    <location>
        <begin position="81"/>
        <end position="95"/>
    </location>
</feature>
<reference evidence="2" key="1">
    <citation type="submission" date="2021-01" db="UniProtKB">
        <authorList>
            <consortium name="EnsemblPlants"/>
        </authorList>
    </citation>
    <scope>IDENTIFICATION</scope>
</reference>
<dbReference type="Proteomes" id="UP000594263">
    <property type="component" value="Unplaced"/>
</dbReference>